<organism evidence="1 2">
    <name type="scientific">Nitrobacter winogradskyi</name>
    <name type="common">Nitrobacter agilis</name>
    <dbReference type="NCBI Taxonomy" id="913"/>
    <lineage>
        <taxon>Bacteria</taxon>
        <taxon>Pseudomonadati</taxon>
        <taxon>Pseudomonadota</taxon>
        <taxon>Alphaproteobacteria</taxon>
        <taxon>Hyphomicrobiales</taxon>
        <taxon>Nitrobacteraceae</taxon>
        <taxon>Nitrobacter</taxon>
    </lineage>
</organism>
<comment type="caution">
    <text evidence="1">The sequence shown here is derived from an EMBL/GenBank/DDBJ whole genome shotgun (WGS) entry which is preliminary data.</text>
</comment>
<reference evidence="1 2" key="1">
    <citation type="submission" date="2019-06" db="EMBL/GenBank/DDBJ databases">
        <title>Whole genome shotgun sequence of Nitrobacter winogradskyi NBRC 14297.</title>
        <authorList>
            <person name="Hosoyama A."/>
            <person name="Uohara A."/>
            <person name="Ohji S."/>
            <person name="Ichikawa N."/>
        </authorList>
    </citation>
    <scope>NUCLEOTIDE SEQUENCE [LARGE SCALE GENOMIC DNA]</scope>
    <source>
        <strain evidence="1 2">NBRC 14297</strain>
    </source>
</reference>
<dbReference type="Proteomes" id="UP000318825">
    <property type="component" value="Unassembled WGS sequence"/>
</dbReference>
<gene>
    <name evidence="1" type="ORF">NWI01_34300</name>
</gene>
<sequence>MFSFVKAPLASIVDKLRIATFDSGPASALINSVIATNLLGISRKTLFRWINGRRDAHHDYGPLDGFPTPITIHGRYYWRRCDLERFISDRANAA</sequence>
<evidence type="ECO:0000313" key="2">
    <source>
        <dbReference type="Proteomes" id="UP000318825"/>
    </source>
</evidence>
<name>A0A4Y3WG74_NITWI</name>
<evidence type="ECO:0000313" key="1">
    <source>
        <dbReference type="EMBL" id="GEC17538.1"/>
    </source>
</evidence>
<dbReference type="OrthoDB" id="8091188at2"/>
<dbReference type="RefSeq" id="WP_141385272.1">
    <property type="nucleotide sequence ID" value="NZ_BJNF01000116.1"/>
</dbReference>
<protein>
    <submittedName>
        <fullName evidence="1">Uncharacterized protein</fullName>
    </submittedName>
</protein>
<dbReference type="EMBL" id="BJNF01000116">
    <property type="protein sequence ID" value="GEC17538.1"/>
    <property type="molecule type" value="Genomic_DNA"/>
</dbReference>
<accession>A0A4Y3WG74</accession>
<proteinExistence type="predicted"/>
<dbReference type="AlphaFoldDB" id="A0A4Y3WG74"/>